<dbReference type="CDD" id="cd02038">
    <property type="entry name" value="FlhG-like"/>
    <property type="match status" value="1"/>
</dbReference>
<dbReference type="PIRSF" id="PIRSF003092">
    <property type="entry name" value="MinD"/>
    <property type="match status" value="1"/>
</dbReference>
<dbReference type="Gene3D" id="3.40.50.300">
    <property type="entry name" value="P-loop containing nucleotide triphosphate hydrolases"/>
    <property type="match status" value="1"/>
</dbReference>
<dbReference type="InterPro" id="IPR017746">
    <property type="entry name" value="Cellulose_synthase_operon_BcsQ"/>
</dbReference>
<dbReference type="Proteomes" id="UP001053296">
    <property type="component" value="Chromosome"/>
</dbReference>
<reference evidence="3" key="1">
    <citation type="journal article" date="2022" name="Arch. Microbiol.">
        <title>Pseudodesulfovibrio sediminis sp. nov., a mesophilic and neutrophilic sulfate-reducing bacterium isolated from sediment of a brackish lake.</title>
        <authorList>
            <person name="Takahashi A."/>
            <person name="Kojima H."/>
            <person name="Watanabe M."/>
            <person name="Fukui M."/>
        </authorList>
    </citation>
    <scope>NUCLEOTIDE SEQUENCE</scope>
    <source>
        <strain evidence="3">SF6</strain>
    </source>
</reference>
<dbReference type="InterPro" id="IPR050625">
    <property type="entry name" value="ParA/MinD_ATPase"/>
</dbReference>
<dbReference type="EMBL" id="AP024485">
    <property type="protein sequence ID" value="BCS87238.1"/>
    <property type="molecule type" value="Genomic_DNA"/>
</dbReference>
<proteinExistence type="predicted"/>
<dbReference type="InterPro" id="IPR025501">
    <property type="entry name" value="MinD_FleN"/>
</dbReference>
<evidence type="ECO:0000313" key="4">
    <source>
        <dbReference type="Proteomes" id="UP001053296"/>
    </source>
</evidence>
<keyword evidence="4" id="KW-1185">Reference proteome</keyword>
<sequence length="273" mass="30063">MENVMNNNNTLSLAIMSGKGGVGKTNIALNLGYALHQAKMKAILMDCDLGLANLDVLLGISPERNLRDLLQTGVNAEDVVVAIENGFDMLPATSGIPELVEMDEDMQDILFKKLVLLAGSYDFLMLDLGAGISHTVLSFAELSQLRIVVVTPEPTSMTDSYAMIKVLVTQHQVKDFLIVVNQATNANEANQTFERLAAACKNFLDIDLMNLGFVHQDQTLVESVRRQTPLMKFAPDAPASKDIRGLAKKIMRYREDNLERIAGRPILKNFPSE</sequence>
<evidence type="ECO:0000313" key="3">
    <source>
        <dbReference type="EMBL" id="BCS87238.1"/>
    </source>
</evidence>
<dbReference type="PANTHER" id="PTHR43384">
    <property type="entry name" value="SEPTUM SITE-DETERMINING PROTEIN MIND HOMOLOG, CHLOROPLASTIC-RELATED"/>
    <property type="match status" value="1"/>
</dbReference>
<evidence type="ECO:0000256" key="1">
    <source>
        <dbReference type="ARBA" id="ARBA00022741"/>
    </source>
</evidence>
<keyword evidence="1" id="KW-0547">Nucleotide-binding</keyword>
<name>A0ABN6ER01_9BACT</name>
<organism evidence="3 4">
    <name type="scientific">Pseudodesulfovibrio sediminis</name>
    <dbReference type="NCBI Taxonomy" id="2810563"/>
    <lineage>
        <taxon>Bacteria</taxon>
        <taxon>Pseudomonadati</taxon>
        <taxon>Thermodesulfobacteriota</taxon>
        <taxon>Desulfovibrionia</taxon>
        <taxon>Desulfovibrionales</taxon>
        <taxon>Desulfovibrionaceae</taxon>
    </lineage>
</organism>
<gene>
    <name evidence="3" type="ORF">PSDVSF_04800</name>
</gene>
<evidence type="ECO:0000256" key="2">
    <source>
        <dbReference type="ARBA" id="ARBA00022840"/>
    </source>
</evidence>
<keyword evidence="2" id="KW-0067">ATP-binding</keyword>
<dbReference type="PANTHER" id="PTHR43384:SF4">
    <property type="entry name" value="CELLULOSE BIOSYNTHESIS PROTEIN BCSQ-RELATED"/>
    <property type="match status" value="1"/>
</dbReference>
<dbReference type="InterPro" id="IPR027417">
    <property type="entry name" value="P-loop_NTPase"/>
</dbReference>
<accession>A0ABN6ER01</accession>
<protein>
    <submittedName>
        <fullName evidence="3">Site-determining protein</fullName>
    </submittedName>
</protein>
<dbReference type="Pfam" id="PF06564">
    <property type="entry name" value="CBP_BcsQ"/>
    <property type="match status" value="1"/>
</dbReference>
<dbReference type="SUPFAM" id="SSF52540">
    <property type="entry name" value="P-loop containing nucleoside triphosphate hydrolases"/>
    <property type="match status" value="1"/>
</dbReference>
<dbReference type="InterPro" id="IPR033875">
    <property type="entry name" value="FlhG"/>
</dbReference>